<dbReference type="SMART" id="SM00849">
    <property type="entry name" value="Lactamase_B"/>
    <property type="match status" value="1"/>
</dbReference>
<sequence>MKILPPAKVTERVLLLGHPEACVYLVRDGDESVLLGGGMDYIAPALMDQLQAMAVDERSIKRICILHSHFDHCGVVPFLKQRWPWAVVTASPRAQNLLAKPEVTAAIAQMNRAAAQRMGLDAAVRSLGCDFTQIRVEETVAEGDLLTCGALNLQTIEVPGHSSCSIACYCSSEKALFASDAVGLEHEGVYQPTPNSNFDEYQQSLAKLAGYDVDCLLLEHYGAYTGDDARQFIPRAIEAARELRALLEETYLKTRDVEKCTQEMTDLMLQRAGDSFLPREVRALVAGQMVRYIAKTL</sequence>
<dbReference type="SUPFAM" id="SSF56281">
    <property type="entry name" value="Metallo-hydrolase/oxidoreductase"/>
    <property type="match status" value="1"/>
</dbReference>
<gene>
    <name evidence="2" type="ORF">MRX98_11690</name>
</gene>
<accession>A0AA41UKA3</accession>
<proteinExistence type="predicted"/>
<evidence type="ECO:0000313" key="2">
    <source>
        <dbReference type="EMBL" id="MCJ8501237.1"/>
    </source>
</evidence>
<reference evidence="2" key="1">
    <citation type="submission" date="2022-04" db="EMBL/GenBank/DDBJ databases">
        <title>Desulfatitalea alkaliphila sp. nov., a novel anaerobic sulfate-reducing bacterium isolated from terrestrial mud volcano, Taman Peninsula, Russia.</title>
        <authorList>
            <person name="Khomyakova M.A."/>
            <person name="Merkel A.Y."/>
            <person name="Slobodkin A.I."/>
        </authorList>
    </citation>
    <scope>NUCLEOTIDE SEQUENCE</scope>
    <source>
        <strain evidence="2">M08but</strain>
    </source>
</reference>
<feature type="domain" description="Metallo-beta-lactamase" evidence="1">
    <location>
        <begin position="20"/>
        <end position="220"/>
    </location>
</feature>
<evidence type="ECO:0000259" key="1">
    <source>
        <dbReference type="SMART" id="SM00849"/>
    </source>
</evidence>
<name>A0AA41UKA3_9BACT</name>
<organism evidence="2 3">
    <name type="scientific">Desulfatitalea alkaliphila</name>
    <dbReference type="NCBI Taxonomy" id="2929485"/>
    <lineage>
        <taxon>Bacteria</taxon>
        <taxon>Pseudomonadati</taxon>
        <taxon>Thermodesulfobacteriota</taxon>
        <taxon>Desulfobacteria</taxon>
        <taxon>Desulfobacterales</taxon>
        <taxon>Desulfosarcinaceae</taxon>
        <taxon>Desulfatitalea</taxon>
    </lineage>
</organism>
<dbReference type="Gene3D" id="3.60.15.10">
    <property type="entry name" value="Ribonuclease Z/Hydroxyacylglutathione hydrolase-like"/>
    <property type="match status" value="1"/>
</dbReference>
<dbReference type="InterPro" id="IPR050855">
    <property type="entry name" value="NDM-1-like"/>
</dbReference>
<dbReference type="Pfam" id="PF00753">
    <property type="entry name" value="Lactamase_B"/>
    <property type="match status" value="1"/>
</dbReference>
<dbReference type="EMBL" id="JALJRB010000011">
    <property type="protein sequence ID" value="MCJ8501237.1"/>
    <property type="molecule type" value="Genomic_DNA"/>
</dbReference>
<dbReference type="InterPro" id="IPR036866">
    <property type="entry name" value="RibonucZ/Hydroxyglut_hydro"/>
</dbReference>
<dbReference type="PANTHER" id="PTHR42951">
    <property type="entry name" value="METALLO-BETA-LACTAMASE DOMAIN-CONTAINING"/>
    <property type="match status" value="1"/>
</dbReference>
<protein>
    <submittedName>
        <fullName evidence="2">MBL fold metallo-hydrolase</fullName>
    </submittedName>
</protein>
<dbReference type="AlphaFoldDB" id="A0AA41UKA3"/>
<comment type="caution">
    <text evidence="2">The sequence shown here is derived from an EMBL/GenBank/DDBJ whole genome shotgun (WGS) entry which is preliminary data.</text>
</comment>
<keyword evidence="3" id="KW-1185">Reference proteome</keyword>
<dbReference type="Proteomes" id="UP001165427">
    <property type="component" value="Unassembled WGS sequence"/>
</dbReference>
<dbReference type="InterPro" id="IPR001279">
    <property type="entry name" value="Metallo-B-lactamas"/>
</dbReference>
<dbReference type="PANTHER" id="PTHR42951:SF22">
    <property type="entry name" value="METALLO BETA-LACTAMASE SUPERFAMILY LIPOPROTEIN"/>
    <property type="match status" value="1"/>
</dbReference>
<dbReference type="RefSeq" id="WP_246908037.1">
    <property type="nucleotide sequence ID" value="NZ_JALJRB010000011.1"/>
</dbReference>
<evidence type="ECO:0000313" key="3">
    <source>
        <dbReference type="Proteomes" id="UP001165427"/>
    </source>
</evidence>